<keyword evidence="3" id="KW-1185">Reference proteome</keyword>
<evidence type="ECO:0000313" key="3">
    <source>
        <dbReference type="Proteomes" id="UP001320876"/>
    </source>
</evidence>
<feature type="domain" description="PRTase-CE" evidence="1">
    <location>
        <begin position="26"/>
        <end position="290"/>
    </location>
</feature>
<protein>
    <recommendedName>
        <fullName evidence="1">PRTase-CE domain-containing protein</fullName>
    </recommendedName>
</protein>
<reference evidence="2 3" key="1">
    <citation type="submission" date="2022-10" db="EMBL/GenBank/DDBJ databases">
        <title>Luteolibacter arcticus strain CCTCC AB 2014275, whole genome shotgun sequencing project.</title>
        <authorList>
            <person name="Zhao G."/>
            <person name="Shen L."/>
        </authorList>
    </citation>
    <scope>NUCLEOTIDE SEQUENCE [LARGE SCALE GENOMIC DNA]</scope>
    <source>
        <strain evidence="2 3">CCTCC AB 2014275</strain>
    </source>
</reference>
<evidence type="ECO:0000313" key="2">
    <source>
        <dbReference type="EMBL" id="MCW1923689.1"/>
    </source>
</evidence>
<accession>A0ABT3GJJ1</accession>
<comment type="caution">
    <text evidence="2">The sequence shown here is derived from an EMBL/GenBank/DDBJ whole genome shotgun (WGS) entry which is preliminary data.</text>
</comment>
<dbReference type="Proteomes" id="UP001320876">
    <property type="component" value="Unassembled WGS sequence"/>
</dbReference>
<name>A0ABT3GJJ1_9BACT</name>
<proteinExistence type="predicted"/>
<dbReference type="InterPro" id="IPR056920">
    <property type="entry name" value="PRTase-CE"/>
</dbReference>
<gene>
    <name evidence="2" type="ORF">OKA05_14075</name>
</gene>
<dbReference type="Pfam" id="PF24390">
    <property type="entry name" value="PRTase-CE"/>
    <property type="match status" value="1"/>
</dbReference>
<sequence length="291" mass="32660">MLTSVDSVKSLIKVGHLPGQPKCDLDGWLSNFRRDELPLAQHLASRYIYISQAHGESMFLDAFHSLSSHIAKAATNADTIATKWWDFLGRVVVSRVTGENPNDTDSGYTFARWARQLAGIPETRILRPEEVIAARYNNDFPLLLVDDFLGSGEQIIKHWKRKHQLSGQSLEDLFANSGGYGAYYCPLVATSYGLQRARSCVGLNVIPVYTMGPEYSALQADSRIWKNAFSQSQLDEFLNNTYARAAFSDPRFKGGFHNLGLTIGLWNNVPDASIQILWDESLTWKPLMKRA</sequence>
<dbReference type="RefSeq" id="WP_264487798.1">
    <property type="nucleotide sequence ID" value="NZ_JAPDDT010000005.1"/>
</dbReference>
<organism evidence="2 3">
    <name type="scientific">Luteolibacter arcticus</name>
    <dbReference type="NCBI Taxonomy" id="1581411"/>
    <lineage>
        <taxon>Bacteria</taxon>
        <taxon>Pseudomonadati</taxon>
        <taxon>Verrucomicrobiota</taxon>
        <taxon>Verrucomicrobiia</taxon>
        <taxon>Verrucomicrobiales</taxon>
        <taxon>Verrucomicrobiaceae</taxon>
        <taxon>Luteolibacter</taxon>
    </lineage>
</organism>
<dbReference type="EMBL" id="JAPDDT010000005">
    <property type="protein sequence ID" value="MCW1923689.1"/>
    <property type="molecule type" value="Genomic_DNA"/>
</dbReference>
<evidence type="ECO:0000259" key="1">
    <source>
        <dbReference type="Pfam" id="PF24390"/>
    </source>
</evidence>